<evidence type="ECO:0000313" key="3">
    <source>
        <dbReference type="Proteomes" id="UP000326396"/>
    </source>
</evidence>
<sequence>MFRTTLADLDAIHIKPCPTCRLGHGVMDLQAWEVVGKGEMEEVWRAVLEELVDLDRYLFQAHPIHPAYSVSNIQTKIRTLDGTKALSILNDEVIRIEARQPSQPTVLVAPAAQHPPSPSLHTNSSDQNSSTRRYQRSPWPSHHTPYPNWAWWNTPPCPYPSQPPWRPPTHPAQSSHPPPSQAQFAGFSDPPPPAYPQQPPNGYNALSPSDLSAAFTHMQLNPPPASWTSDIMDTGASSHLTHDPDSSFKASVMVLGSTWEIKHEWAQKLTSARSIMSAKPPKDN</sequence>
<name>A0A5N6P9Y3_9ASTR</name>
<accession>A0A5N6P9Y3</accession>
<dbReference type="Proteomes" id="UP000326396">
    <property type="component" value="Linkage Group LG13"/>
</dbReference>
<proteinExistence type="predicted"/>
<feature type="compositionally biased region" description="Pro residues" evidence="1">
    <location>
        <begin position="163"/>
        <end position="180"/>
    </location>
</feature>
<reference evidence="2 3" key="1">
    <citation type="submission" date="2019-05" db="EMBL/GenBank/DDBJ databases">
        <title>Mikania micrantha, genome provides insights into the molecular mechanism of rapid growth.</title>
        <authorList>
            <person name="Liu B."/>
        </authorList>
    </citation>
    <scope>NUCLEOTIDE SEQUENCE [LARGE SCALE GENOMIC DNA]</scope>
    <source>
        <strain evidence="2">NLD-2019</strain>
        <tissue evidence="2">Leaf</tissue>
    </source>
</reference>
<evidence type="ECO:0000313" key="2">
    <source>
        <dbReference type="EMBL" id="KAD6118853.1"/>
    </source>
</evidence>
<keyword evidence="3" id="KW-1185">Reference proteome</keyword>
<gene>
    <name evidence="2" type="ORF">E3N88_10124</name>
</gene>
<feature type="compositionally biased region" description="Polar residues" evidence="1">
    <location>
        <begin position="119"/>
        <end position="132"/>
    </location>
</feature>
<feature type="compositionally biased region" description="Pro residues" evidence="1">
    <location>
        <begin position="189"/>
        <end position="199"/>
    </location>
</feature>
<feature type="region of interest" description="Disordered" evidence="1">
    <location>
        <begin position="163"/>
        <end position="202"/>
    </location>
</feature>
<evidence type="ECO:0000256" key="1">
    <source>
        <dbReference type="SAM" id="MobiDB-lite"/>
    </source>
</evidence>
<dbReference type="EMBL" id="SZYD01000005">
    <property type="protein sequence ID" value="KAD6118853.1"/>
    <property type="molecule type" value="Genomic_DNA"/>
</dbReference>
<protein>
    <submittedName>
        <fullName evidence="2">Uncharacterized protein</fullName>
    </submittedName>
</protein>
<dbReference type="AlphaFoldDB" id="A0A5N6P9Y3"/>
<feature type="region of interest" description="Disordered" evidence="1">
    <location>
        <begin position="109"/>
        <end position="141"/>
    </location>
</feature>
<organism evidence="2 3">
    <name type="scientific">Mikania micrantha</name>
    <name type="common">bitter vine</name>
    <dbReference type="NCBI Taxonomy" id="192012"/>
    <lineage>
        <taxon>Eukaryota</taxon>
        <taxon>Viridiplantae</taxon>
        <taxon>Streptophyta</taxon>
        <taxon>Embryophyta</taxon>
        <taxon>Tracheophyta</taxon>
        <taxon>Spermatophyta</taxon>
        <taxon>Magnoliopsida</taxon>
        <taxon>eudicotyledons</taxon>
        <taxon>Gunneridae</taxon>
        <taxon>Pentapetalae</taxon>
        <taxon>asterids</taxon>
        <taxon>campanulids</taxon>
        <taxon>Asterales</taxon>
        <taxon>Asteraceae</taxon>
        <taxon>Asteroideae</taxon>
        <taxon>Heliantheae alliance</taxon>
        <taxon>Eupatorieae</taxon>
        <taxon>Mikania</taxon>
    </lineage>
</organism>
<comment type="caution">
    <text evidence="2">The sequence shown here is derived from an EMBL/GenBank/DDBJ whole genome shotgun (WGS) entry which is preliminary data.</text>
</comment>